<proteinExistence type="inferred from homology"/>
<organism evidence="17 18">
    <name type="scientific">Immersiella caudata</name>
    <dbReference type="NCBI Taxonomy" id="314043"/>
    <lineage>
        <taxon>Eukaryota</taxon>
        <taxon>Fungi</taxon>
        <taxon>Dikarya</taxon>
        <taxon>Ascomycota</taxon>
        <taxon>Pezizomycotina</taxon>
        <taxon>Sordariomycetes</taxon>
        <taxon>Sordariomycetidae</taxon>
        <taxon>Sordariales</taxon>
        <taxon>Lasiosphaeriaceae</taxon>
        <taxon>Immersiella</taxon>
    </lineage>
</organism>
<reference evidence="17" key="1">
    <citation type="submission" date="2023-06" db="EMBL/GenBank/DDBJ databases">
        <title>Genome-scale phylogeny and comparative genomics of the fungal order Sordariales.</title>
        <authorList>
            <consortium name="Lawrence Berkeley National Laboratory"/>
            <person name="Hensen N."/>
            <person name="Bonometti L."/>
            <person name="Westerberg I."/>
            <person name="Brannstrom I.O."/>
            <person name="Guillou S."/>
            <person name="Cros-Aarteil S."/>
            <person name="Calhoun S."/>
            <person name="Haridas S."/>
            <person name="Kuo A."/>
            <person name="Mondo S."/>
            <person name="Pangilinan J."/>
            <person name="Riley R."/>
            <person name="Labutti K."/>
            <person name="Andreopoulos B."/>
            <person name="Lipzen A."/>
            <person name="Chen C."/>
            <person name="Yanf M."/>
            <person name="Daum C."/>
            <person name="Ng V."/>
            <person name="Clum A."/>
            <person name="Steindorff A."/>
            <person name="Ohm R."/>
            <person name="Martin F."/>
            <person name="Silar P."/>
            <person name="Natvig D."/>
            <person name="Lalanne C."/>
            <person name="Gautier V."/>
            <person name="Ament-Velasquez S.L."/>
            <person name="Kruys A."/>
            <person name="Hutchinson M.I."/>
            <person name="Powell A.J."/>
            <person name="Barry K."/>
            <person name="Miller A.N."/>
            <person name="Grigoriev I.V."/>
            <person name="Debuchy R."/>
            <person name="Gladieux P."/>
            <person name="Thoren M.H."/>
            <person name="Johannesson H."/>
        </authorList>
    </citation>
    <scope>NUCLEOTIDE SEQUENCE</scope>
    <source>
        <strain evidence="17">CBS 606.72</strain>
    </source>
</reference>
<dbReference type="GO" id="GO:2001256">
    <property type="term" value="P:regulation of store-operated calcium entry"/>
    <property type="evidence" value="ECO:0007669"/>
    <property type="project" value="InterPro"/>
</dbReference>
<accession>A0AA39WWY0</accession>
<evidence type="ECO:0000256" key="6">
    <source>
        <dbReference type="ARBA" id="ARBA00022692"/>
    </source>
</evidence>
<comment type="subcellular location">
    <subcellularLocation>
        <location evidence="1">Endoplasmic reticulum membrane</location>
        <topology evidence="1">Single-pass type I membrane protein</topology>
    </subcellularLocation>
</comment>
<dbReference type="Proteomes" id="UP001175000">
    <property type="component" value="Unassembled WGS sequence"/>
</dbReference>
<keyword evidence="12 15" id="KW-0472">Membrane</keyword>
<keyword evidence="8" id="KW-0256">Endoplasmic reticulum</keyword>
<evidence type="ECO:0000256" key="4">
    <source>
        <dbReference type="ARBA" id="ARBA00022448"/>
    </source>
</evidence>
<keyword evidence="11" id="KW-0406">Ion transport</keyword>
<comment type="similarity">
    <text evidence="2">Belongs to the SARAF family.</text>
</comment>
<feature type="region of interest" description="Disordered" evidence="14">
    <location>
        <begin position="191"/>
        <end position="243"/>
    </location>
</feature>
<evidence type="ECO:0000256" key="10">
    <source>
        <dbReference type="ARBA" id="ARBA00022989"/>
    </source>
</evidence>
<evidence type="ECO:0000256" key="16">
    <source>
        <dbReference type="SAM" id="SignalP"/>
    </source>
</evidence>
<evidence type="ECO:0000313" key="18">
    <source>
        <dbReference type="Proteomes" id="UP001175000"/>
    </source>
</evidence>
<dbReference type="PANTHER" id="PTHR15929:SF0">
    <property type="entry name" value="STORE-OPERATED CALCIUM ENTRY-ASSOCIATED REGULATORY FACTOR"/>
    <property type="match status" value="1"/>
</dbReference>
<keyword evidence="10 15" id="KW-1133">Transmembrane helix</keyword>
<feature type="signal peptide" evidence="16">
    <location>
        <begin position="1"/>
        <end position="23"/>
    </location>
</feature>
<evidence type="ECO:0000313" key="17">
    <source>
        <dbReference type="EMBL" id="KAK0623132.1"/>
    </source>
</evidence>
<evidence type="ECO:0000256" key="1">
    <source>
        <dbReference type="ARBA" id="ARBA00004115"/>
    </source>
</evidence>
<sequence>MRRIPSTLTHLLALTLLLTTIAAKPKPKNAILLSSVQSLTLTSSRQTTHRRVSPIPQLKCVSSPRLCRLYTIPTLRCTNQGSSYSSEDIEWACTAELPSTLKLGSTEVICEGYDSPDDPYVLKGSCGVEYRLVLTDEGERVYPDLAGKGGGGGGFMRTEEGEVDWAGVVFGVVFLGVLVWMVVGACTAGERNRGVPRGGGGRRPGGGGGGPGGWGGGPGGWDDPPPPYPGTKPSGAGEGWRPGFWTGLAGGAAAGYMAGNRGRDDQRYNQGGSGHGYLPPLLSCLP</sequence>
<dbReference type="InterPro" id="IPR009567">
    <property type="entry name" value="SARAF"/>
</dbReference>
<feature type="compositionally biased region" description="Gly residues" evidence="14">
    <location>
        <begin position="196"/>
        <end position="220"/>
    </location>
</feature>
<dbReference type="PANTHER" id="PTHR15929">
    <property type="entry name" value="STORE-OPERATED CALCIUM ENTRY-ASSOCIATED REGULATORY FACTOR"/>
    <property type="match status" value="1"/>
</dbReference>
<evidence type="ECO:0000256" key="12">
    <source>
        <dbReference type="ARBA" id="ARBA00023136"/>
    </source>
</evidence>
<keyword evidence="18" id="KW-1185">Reference proteome</keyword>
<dbReference type="GO" id="GO:0005789">
    <property type="term" value="C:endoplasmic reticulum membrane"/>
    <property type="evidence" value="ECO:0007669"/>
    <property type="project" value="UniProtKB-SubCell"/>
</dbReference>
<dbReference type="GO" id="GO:0006816">
    <property type="term" value="P:calcium ion transport"/>
    <property type="evidence" value="ECO:0007669"/>
    <property type="project" value="UniProtKB-KW"/>
</dbReference>
<evidence type="ECO:0000256" key="11">
    <source>
        <dbReference type="ARBA" id="ARBA00023065"/>
    </source>
</evidence>
<keyword evidence="7 16" id="KW-0732">Signal</keyword>
<evidence type="ECO:0000256" key="2">
    <source>
        <dbReference type="ARBA" id="ARBA00006833"/>
    </source>
</evidence>
<evidence type="ECO:0000256" key="15">
    <source>
        <dbReference type="SAM" id="Phobius"/>
    </source>
</evidence>
<comment type="caution">
    <text evidence="17">The sequence shown here is derived from an EMBL/GenBank/DDBJ whole genome shotgun (WGS) entry which is preliminary data.</text>
</comment>
<keyword evidence="5" id="KW-0109">Calcium transport</keyword>
<dbReference type="AlphaFoldDB" id="A0AA39WWY0"/>
<name>A0AA39WWY0_9PEZI</name>
<feature type="chain" id="PRO_5041300726" description="Store-operated calcium entry-associated regulatory factor" evidence="16">
    <location>
        <begin position="24"/>
        <end position="286"/>
    </location>
</feature>
<dbReference type="EMBL" id="JAULSU010000003">
    <property type="protein sequence ID" value="KAK0623132.1"/>
    <property type="molecule type" value="Genomic_DNA"/>
</dbReference>
<protein>
    <recommendedName>
        <fullName evidence="3">Store-operated calcium entry-associated regulatory factor</fullName>
    </recommendedName>
    <alternativeName>
        <fullName evidence="13">Transmembrane protein 66</fullName>
    </alternativeName>
</protein>
<evidence type="ECO:0000256" key="13">
    <source>
        <dbReference type="ARBA" id="ARBA00031116"/>
    </source>
</evidence>
<dbReference type="Pfam" id="PF06682">
    <property type="entry name" value="SARAF"/>
    <property type="match status" value="1"/>
</dbReference>
<feature type="transmembrane region" description="Helical" evidence="15">
    <location>
        <begin position="165"/>
        <end position="188"/>
    </location>
</feature>
<feature type="region of interest" description="Disordered" evidence="14">
    <location>
        <begin position="255"/>
        <end position="279"/>
    </location>
</feature>
<evidence type="ECO:0000256" key="8">
    <source>
        <dbReference type="ARBA" id="ARBA00022824"/>
    </source>
</evidence>
<evidence type="ECO:0000256" key="14">
    <source>
        <dbReference type="SAM" id="MobiDB-lite"/>
    </source>
</evidence>
<evidence type="ECO:0000256" key="7">
    <source>
        <dbReference type="ARBA" id="ARBA00022729"/>
    </source>
</evidence>
<keyword evidence="4" id="KW-0813">Transport</keyword>
<gene>
    <name evidence="17" type="ORF">B0T14DRAFT_581701</name>
</gene>
<evidence type="ECO:0000256" key="9">
    <source>
        <dbReference type="ARBA" id="ARBA00022837"/>
    </source>
</evidence>
<keyword evidence="9" id="KW-0106">Calcium</keyword>
<evidence type="ECO:0000256" key="3">
    <source>
        <dbReference type="ARBA" id="ARBA00016584"/>
    </source>
</evidence>
<evidence type="ECO:0000256" key="5">
    <source>
        <dbReference type="ARBA" id="ARBA00022568"/>
    </source>
</evidence>
<keyword evidence="6 15" id="KW-0812">Transmembrane</keyword>